<dbReference type="HAMAP" id="MF_00728">
    <property type="entry name" value="EzrA"/>
    <property type="match status" value="1"/>
</dbReference>
<dbReference type="AlphaFoldDB" id="A0A511V069"/>
<keyword evidence="1 8" id="KW-0132">Cell division</keyword>
<keyword evidence="10" id="KW-1185">Reference proteome</keyword>
<evidence type="ECO:0000256" key="1">
    <source>
        <dbReference type="ARBA" id="ARBA00022618"/>
    </source>
</evidence>
<keyword evidence="3 8" id="KW-1133">Transmembrane helix</keyword>
<feature type="topological domain" description="Cytoplasmic" evidence="8">
    <location>
        <begin position="22"/>
        <end position="562"/>
    </location>
</feature>
<keyword evidence="4 8" id="KW-0175">Coiled coil</keyword>
<dbReference type="Pfam" id="PF06160">
    <property type="entry name" value="EzrA"/>
    <property type="match status" value="1"/>
</dbReference>
<evidence type="ECO:0000256" key="6">
    <source>
        <dbReference type="ARBA" id="ARBA00023210"/>
    </source>
</evidence>
<comment type="caution">
    <text evidence="9">The sequence shown here is derived from an EMBL/GenBank/DDBJ whole genome shotgun (WGS) entry which is preliminary data.</text>
</comment>
<comment type="function">
    <text evidence="8">Negative regulator of FtsZ ring formation; modulates the frequency and position of FtsZ ring formation. Inhibits FtsZ ring formation at polar sites. Interacts either with FtsZ or with one of its binding partners to promote depolymerization.</text>
</comment>
<name>A0A511V069_9BACI</name>
<feature type="topological domain" description="Extracellular" evidence="8">
    <location>
        <begin position="1"/>
        <end position="2"/>
    </location>
</feature>
<comment type="similarity">
    <text evidence="8">Belongs to the EzrA family.</text>
</comment>
<evidence type="ECO:0000313" key="10">
    <source>
        <dbReference type="Proteomes" id="UP000321491"/>
    </source>
</evidence>
<accession>A0A511V069</accession>
<feature type="coiled-coil region" evidence="8">
    <location>
        <begin position="112"/>
        <end position="143"/>
    </location>
</feature>
<dbReference type="GO" id="GO:0000921">
    <property type="term" value="P:septin ring assembly"/>
    <property type="evidence" value="ECO:0007669"/>
    <property type="project" value="InterPro"/>
</dbReference>
<dbReference type="GO" id="GO:0005940">
    <property type="term" value="C:septin ring"/>
    <property type="evidence" value="ECO:0007669"/>
    <property type="project" value="InterPro"/>
</dbReference>
<dbReference type="RefSeq" id="WP_146938626.1">
    <property type="nucleotide sequence ID" value="NZ_BJXW01000036.1"/>
</dbReference>
<keyword evidence="7 8" id="KW-0131">Cell cycle</keyword>
<keyword evidence="5 8" id="KW-0472">Membrane</keyword>
<evidence type="ECO:0000313" key="9">
    <source>
        <dbReference type="EMBL" id="GEN32269.1"/>
    </source>
</evidence>
<feature type="coiled-coil region" evidence="8">
    <location>
        <begin position="348"/>
        <end position="410"/>
    </location>
</feature>
<organism evidence="9 10">
    <name type="scientific">Cerasibacillus quisquiliarum</name>
    <dbReference type="NCBI Taxonomy" id="227865"/>
    <lineage>
        <taxon>Bacteria</taxon>
        <taxon>Bacillati</taxon>
        <taxon>Bacillota</taxon>
        <taxon>Bacilli</taxon>
        <taxon>Bacillales</taxon>
        <taxon>Bacillaceae</taxon>
        <taxon>Cerasibacillus</taxon>
    </lineage>
</organism>
<evidence type="ECO:0000256" key="7">
    <source>
        <dbReference type="ARBA" id="ARBA00023306"/>
    </source>
</evidence>
<dbReference type="InterPro" id="IPR010379">
    <property type="entry name" value="EzrA"/>
</dbReference>
<evidence type="ECO:0000256" key="4">
    <source>
        <dbReference type="ARBA" id="ARBA00023054"/>
    </source>
</evidence>
<protein>
    <recommendedName>
        <fullName evidence="8">Septation ring formation regulator EzrA</fullName>
    </recommendedName>
</protein>
<comment type="subcellular location">
    <subcellularLocation>
        <location evidence="8">Cell membrane</location>
        <topology evidence="8">Single-pass membrane protein</topology>
    </subcellularLocation>
    <text evidence="8">Colocalized with FtsZ to the nascent septal site.</text>
</comment>
<dbReference type="GO" id="GO:0005886">
    <property type="term" value="C:plasma membrane"/>
    <property type="evidence" value="ECO:0007669"/>
    <property type="project" value="UniProtKB-SubCell"/>
</dbReference>
<proteinExistence type="inferred from homology"/>
<gene>
    <name evidence="8 9" type="primary">ezrA</name>
    <name evidence="9" type="ORF">CQU01_25070</name>
</gene>
<dbReference type="Proteomes" id="UP000321491">
    <property type="component" value="Unassembled WGS sequence"/>
</dbReference>
<sequence length="562" mass="66197">MIFIIGSILLIILILIIGLILRKRTYDEVDRQENWKVNIMNRNVAGQLARIKELNLSGETQEKFETWKEKWETIVTKDLADVEEALFEAEDLADRYRFPTARKVIQRTDAILEAVEKDIDQILLELDQLIDIEKQNREEIEQIEPRIKKLQKHMLQNRYQYGKADILYEKKLEQLEEKIASYYELVHEGNYLQAKTLVDEVKNELTIVDQAIQDFPALYKMCKDTLPHEFNALLTGIQEMEEAGYPIKHFDLKNEIEKHQKSLEDSLETLGKGQLTPVKEMISEAEERIKEIYDLLEKEALAKNYVDSHMPTYRTTLKETVATFQETKLEVEHLKQSYYLTDQDMEQYMTIEKAIEQLEFQLDKMNTTLENKEHTYTDLRKSLEKDLDELKQIKQNHNDFKEKLNSLRHDEIEAKEKLSHMRQDIQNTYRKIEKSNIPGVPKHITNILEEAWEKNDAVYKALEEQPLDMAHVQNILTEAQTLVNHLKEQTAFMLNQAYLTEQVIQYANRYRSRSPLLATELNEAEQLFRKYNYELALEKAAKAIEEVEPGALKKIENMQTIG</sequence>
<keyword evidence="2 8" id="KW-0812">Transmembrane</keyword>
<keyword evidence="6 8" id="KW-0717">Septation</keyword>
<dbReference type="NCBIfam" id="NF003413">
    <property type="entry name" value="PRK04778.1-7"/>
    <property type="match status" value="1"/>
</dbReference>
<evidence type="ECO:0000256" key="2">
    <source>
        <dbReference type="ARBA" id="ARBA00022692"/>
    </source>
</evidence>
<evidence type="ECO:0000256" key="3">
    <source>
        <dbReference type="ARBA" id="ARBA00022989"/>
    </source>
</evidence>
<evidence type="ECO:0000256" key="8">
    <source>
        <dbReference type="HAMAP-Rule" id="MF_00728"/>
    </source>
</evidence>
<keyword evidence="8" id="KW-1003">Cell membrane</keyword>
<dbReference type="OrthoDB" id="1654473at2"/>
<dbReference type="EMBL" id="BJXW01000036">
    <property type="protein sequence ID" value="GEN32269.1"/>
    <property type="molecule type" value="Genomic_DNA"/>
</dbReference>
<evidence type="ECO:0000256" key="5">
    <source>
        <dbReference type="ARBA" id="ARBA00023136"/>
    </source>
</evidence>
<dbReference type="GO" id="GO:0000917">
    <property type="term" value="P:division septum assembly"/>
    <property type="evidence" value="ECO:0007669"/>
    <property type="project" value="UniProtKB-KW"/>
</dbReference>
<reference evidence="9 10" key="1">
    <citation type="submission" date="2019-07" db="EMBL/GenBank/DDBJ databases">
        <title>Whole genome shotgun sequence of Cerasibacillus quisquiliarum NBRC 102429.</title>
        <authorList>
            <person name="Hosoyama A."/>
            <person name="Uohara A."/>
            <person name="Ohji S."/>
            <person name="Ichikawa N."/>
        </authorList>
    </citation>
    <scope>NUCLEOTIDE SEQUENCE [LARGE SCALE GENOMIC DNA]</scope>
    <source>
        <strain evidence="9 10">NBRC 102429</strain>
    </source>
</reference>